<dbReference type="GO" id="GO:0009626">
    <property type="term" value="P:plant-type hypersensitive response"/>
    <property type="evidence" value="ECO:0007669"/>
    <property type="project" value="TreeGrafter"/>
</dbReference>
<dbReference type="PANTHER" id="PTHR33199">
    <property type="entry name" value="MACPF DOMAIN-CONTAINING PROTEIN CAD1"/>
    <property type="match status" value="1"/>
</dbReference>
<feature type="domain" description="MACPF" evidence="1">
    <location>
        <begin position="19"/>
        <end position="81"/>
    </location>
</feature>
<dbReference type="Pfam" id="PF01823">
    <property type="entry name" value="MACPF"/>
    <property type="match status" value="1"/>
</dbReference>
<dbReference type="EMBL" id="GBRH01222809">
    <property type="protein sequence ID" value="JAD75086.1"/>
    <property type="molecule type" value="Transcribed_RNA"/>
</dbReference>
<dbReference type="GO" id="GO:2000031">
    <property type="term" value="P:regulation of salicylic acid mediated signaling pathway"/>
    <property type="evidence" value="ECO:0007669"/>
    <property type="project" value="InterPro"/>
</dbReference>
<dbReference type="InterPro" id="IPR044663">
    <property type="entry name" value="CAD1/NSL1-like"/>
</dbReference>
<dbReference type="PANTHER" id="PTHR33199:SF7">
    <property type="entry name" value="OS06G0251100 PROTEIN"/>
    <property type="match status" value="1"/>
</dbReference>
<organism evidence="2">
    <name type="scientific">Arundo donax</name>
    <name type="common">Giant reed</name>
    <name type="synonym">Donax arundinaceus</name>
    <dbReference type="NCBI Taxonomy" id="35708"/>
    <lineage>
        <taxon>Eukaryota</taxon>
        <taxon>Viridiplantae</taxon>
        <taxon>Streptophyta</taxon>
        <taxon>Embryophyta</taxon>
        <taxon>Tracheophyta</taxon>
        <taxon>Spermatophyta</taxon>
        <taxon>Magnoliopsida</taxon>
        <taxon>Liliopsida</taxon>
        <taxon>Poales</taxon>
        <taxon>Poaceae</taxon>
        <taxon>PACMAD clade</taxon>
        <taxon>Arundinoideae</taxon>
        <taxon>Arundineae</taxon>
        <taxon>Arundo</taxon>
    </lineage>
</organism>
<dbReference type="AlphaFoldDB" id="A0A0A9CHQ6"/>
<evidence type="ECO:0000313" key="2">
    <source>
        <dbReference type="EMBL" id="JAD75086.1"/>
    </source>
</evidence>
<proteinExistence type="predicted"/>
<reference evidence="2" key="1">
    <citation type="submission" date="2014-09" db="EMBL/GenBank/DDBJ databases">
        <authorList>
            <person name="Magalhaes I.L.F."/>
            <person name="Oliveira U."/>
            <person name="Santos F.R."/>
            <person name="Vidigal T.H.D.A."/>
            <person name="Brescovit A.D."/>
            <person name="Santos A.J."/>
        </authorList>
    </citation>
    <scope>NUCLEOTIDE SEQUENCE</scope>
    <source>
        <tissue evidence="2">Shoot tissue taken approximately 20 cm above the soil surface</tissue>
    </source>
</reference>
<accession>A0A0A9CHQ6</accession>
<protein>
    <recommendedName>
        <fullName evidence="1">MACPF domain-containing protein</fullName>
    </recommendedName>
</protein>
<sequence length="110" mass="12226">MSELFNHKNSLTGKIPSGLFNSCFDLDCSSWAEDASATKCLAFDGYFISLLDLRLDCRPLALADHVVRDLPAAWDPSAIARYGHGMSTPATIRSSFFLPPPVQFTFHRRC</sequence>
<dbReference type="GO" id="GO:0005886">
    <property type="term" value="C:plasma membrane"/>
    <property type="evidence" value="ECO:0007669"/>
    <property type="project" value="TreeGrafter"/>
</dbReference>
<dbReference type="InterPro" id="IPR020864">
    <property type="entry name" value="MACPF"/>
</dbReference>
<name>A0A0A9CHQ6_ARUDO</name>
<evidence type="ECO:0000259" key="1">
    <source>
        <dbReference type="Pfam" id="PF01823"/>
    </source>
</evidence>
<reference evidence="2" key="2">
    <citation type="journal article" date="2015" name="Data Brief">
        <title>Shoot transcriptome of the giant reed, Arundo donax.</title>
        <authorList>
            <person name="Barrero R.A."/>
            <person name="Guerrero F.D."/>
            <person name="Moolhuijzen P."/>
            <person name="Goolsby J.A."/>
            <person name="Tidwell J."/>
            <person name="Bellgard S.E."/>
            <person name="Bellgard M.I."/>
        </authorList>
    </citation>
    <scope>NUCLEOTIDE SEQUENCE</scope>
    <source>
        <tissue evidence="2">Shoot tissue taken approximately 20 cm above the soil surface</tissue>
    </source>
</reference>